<dbReference type="PANTHER" id="PTHR21192">
    <property type="entry name" value="NUCLEAR PROTEIN E3-3"/>
    <property type="match status" value="1"/>
</dbReference>
<organism evidence="11 12">
    <name type="scientific">Aquila chrysaetos chrysaetos</name>
    <dbReference type="NCBI Taxonomy" id="223781"/>
    <lineage>
        <taxon>Eukaryota</taxon>
        <taxon>Metazoa</taxon>
        <taxon>Chordata</taxon>
        <taxon>Craniata</taxon>
        <taxon>Vertebrata</taxon>
        <taxon>Euteleostomi</taxon>
        <taxon>Archelosauria</taxon>
        <taxon>Archosauria</taxon>
        <taxon>Dinosauria</taxon>
        <taxon>Saurischia</taxon>
        <taxon>Theropoda</taxon>
        <taxon>Coelurosauria</taxon>
        <taxon>Aves</taxon>
        <taxon>Neognathae</taxon>
        <taxon>Neoaves</taxon>
        <taxon>Telluraves</taxon>
        <taxon>Accipitrimorphae</taxon>
        <taxon>Accipitriformes</taxon>
        <taxon>Accipitridae</taxon>
        <taxon>Accipitrinae</taxon>
        <taxon>Aquila</taxon>
    </lineage>
</organism>
<evidence type="ECO:0000256" key="7">
    <source>
        <dbReference type="ARBA" id="ARBA00023136"/>
    </source>
</evidence>
<dbReference type="InParanoid" id="A0A663F2U9"/>
<dbReference type="Proteomes" id="UP000472275">
    <property type="component" value="Chromosome 20"/>
</dbReference>
<comment type="subcellular location">
    <subcellularLocation>
        <location evidence="3">Mitochondrion inner membrane</location>
    </subcellularLocation>
    <subcellularLocation>
        <location evidence="2">Nucleus</location>
    </subcellularLocation>
</comment>
<dbReference type="GO" id="GO:0005743">
    <property type="term" value="C:mitochondrial inner membrane"/>
    <property type="evidence" value="ECO:0007669"/>
    <property type="project" value="UniProtKB-SubCell"/>
</dbReference>
<keyword evidence="7" id="KW-0472">Membrane</keyword>
<evidence type="ECO:0000313" key="11">
    <source>
        <dbReference type="Ensembl" id="ENSACCP00020018066.1"/>
    </source>
</evidence>
<dbReference type="SUPFAM" id="SSF64076">
    <property type="entry name" value="MTH938-like"/>
    <property type="match status" value="1"/>
</dbReference>
<feature type="compositionally biased region" description="Gly residues" evidence="10">
    <location>
        <begin position="16"/>
        <end position="35"/>
    </location>
</feature>
<dbReference type="InterPro" id="IPR007523">
    <property type="entry name" value="NDUFAF3/AAMDC"/>
</dbReference>
<keyword evidence="12" id="KW-1185">Reference proteome</keyword>
<evidence type="ECO:0000256" key="1">
    <source>
        <dbReference type="ARBA" id="ARBA00004069"/>
    </source>
</evidence>
<dbReference type="GeneTree" id="ENSGT00390000018312"/>
<reference evidence="11" key="1">
    <citation type="submission" date="2025-08" db="UniProtKB">
        <authorList>
            <consortium name="Ensembl"/>
        </authorList>
    </citation>
    <scope>IDENTIFICATION</scope>
</reference>
<evidence type="ECO:0000256" key="6">
    <source>
        <dbReference type="ARBA" id="ARBA00023128"/>
    </source>
</evidence>
<feature type="region of interest" description="Disordered" evidence="10">
    <location>
        <begin position="1"/>
        <end position="41"/>
    </location>
</feature>
<evidence type="ECO:0000256" key="9">
    <source>
        <dbReference type="ARBA" id="ARBA00049984"/>
    </source>
</evidence>
<dbReference type="FunFam" id="3.40.1230.10:FF:000002">
    <property type="entry name" value="NADH dehydrogenase [ubiquinone] 1 alpha subcomplex assembly factor 3"/>
    <property type="match status" value="1"/>
</dbReference>
<dbReference type="InterPro" id="IPR034095">
    <property type="entry name" value="NDUF3"/>
</dbReference>
<proteinExistence type="inferred from homology"/>
<sequence>MSAERRWRCRRRRQDGVGGAGGAGDGAGVRGGRAAGGPPCRAHRLTPADDELYQRTRVTVLEPESPNTMFIEGYSSRGFTISGNLVVGPCAVLPRTILQWNVGSYKDISHESLSLFRLLEPQIEILVLGTGDRVERLHPAMLKHMRESGIAVEVQDTPNACATFNFLTSEKRVAAAGLIPPRGTYTGM</sequence>
<dbReference type="Pfam" id="PF04430">
    <property type="entry name" value="DUF498"/>
    <property type="match status" value="1"/>
</dbReference>
<evidence type="ECO:0000256" key="4">
    <source>
        <dbReference type="ARBA" id="ARBA00021776"/>
    </source>
</evidence>
<keyword evidence="8" id="KW-0539">Nucleus</keyword>
<dbReference type="AlphaFoldDB" id="A0A663F2U9"/>
<dbReference type="Gene3D" id="3.40.1230.10">
    <property type="entry name" value="MTH938-like"/>
    <property type="match status" value="1"/>
</dbReference>
<evidence type="ECO:0000313" key="12">
    <source>
        <dbReference type="Proteomes" id="UP000472275"/>
    </source>
</evidence>
<accession>A0A663F2U9</accession>
<name>A0A663F2U9_AQUCH</name>
<dbReference type="GO" id="GO:0032981">
    <property type="term" value="P:mitochondrial respiratory chain complex I assembly"/>
    <property type="evidence" value="ECO:0007669"/>
    <property type="project" value="Ensembl"/>
</dbReference>
<evidence type="ECO:0000256" key="5">
    <source>
        <dbReference type="ARBA" id="ARBA00022792"/>
    </source>
</evidence>
<comment type="similarity">
    <text evidence="9">Belongs to the NDUFAF3 family.</text>
</comment>
<keyword evidence="6" id="KW-0496">Mitochondrion</keyword>
<dbReference type="PANTHER" id="PTHR21192:SF2">
    <property type="entry name" value="NADH DEHYDROGENASE [UBIQUINONE] 1 ALPHA SUBCOMPLEX ASSEMBLY FACTOR 3"/>
    <property type="match status" value="1"/>
</dbReference>
<evidence type="ECO:0000256" key="2">
    <source>
        <dbReference type="ARBA" id="ARBA00004123"/>
    </source>
</evidence>
<reference evidence="11" key="2">
    <citation type="submission" date="2025-09" db="UniProtKB">
        <authorList>
            <consortium name="Ensembl"/>
        </authorList>
    </citation>
    <scope>IDENTIFICATION</scope>
</reference>
<dbReference type="Ensembl" id="ENSACCT00020018855.1">
    <property type="protein sequence ID" value="ENSACCP00020018066.1"/>
    <property type="gene ID" value="ENSACCG00020012422.1"/>
</dbReference>
<protein>
    <recommendedName>
        <fullName evidence="4">NADH dehydrogenase [ubiquinone] 1 alpha subcomplex assembly factor 3</fullName>
    </recommendedName>
</protein>
<keyword evidence="5" id="KW-0999">Mitochondrion inner membrane</keyword>
<comment type="function">
    <text evidence="1">Essential factor for the assembly of mitochondrial NADH:ubiquinone oxidoreductase complex (complex I).</text>
</comment>
<gene>
    <name evidence="11" type="primary">NDUFAF3</name>
</gene>
<evidence type="ECO:0000256" key="3">
    <source>
        <dbReference type="ARBA" id="ARBA00004273"/>
    </source>
</evidence>
<dbReference type="InterPro" id="IPR036748">
    <property type="entry name" value="MTH938-like_sf"/>
</dbReference>
<evidence type="ECO:0000256" key="8">
    <source>
        <dbReference type="ARBA" id="ARBA00023242"/>
    </source>
</evidence>
<dbReference type="CDD" id="cd05125">
    <property type="entry name" value="Mth938_2P1-like"/>
    <property type="match status" value="1"/>
</dbReference>
<evidence type="ECO:0000256" key="10">
    <source>
        <dbReference type="SAM" id="MobiDB-lite"/>
    </source>
</evidence>
<dbReference type="GO" id="GO:0005634">
    <property type="term" value="C:nucleus"/>
    <property type="evidence" value="ECO:0007669"/>
    <property type="project" value="UniProtKB-SubCell"/>
</dbReference>